<accession>A0A6J6QSF6</accession>
<dbReference type="InterPro" id="IPR016161">
    <property type="entry name" value="Ald_DH/histidinol_DH"/>
</dbReference>
<protein>
    <submittedName>
        <fullName evidence="3">Unannotated protein</fullName>
    </submittedName>
</protein>
<dbReference type="PANTHER" id="PTHR11063">
    <property type="entry name" value="GLUTAMATE SEMIALDEHYDE DEHYDROGENASE"/>
    <property type="match status" value="1"/>
</dbReference>
<dbReference type="InterPro" id="IPR016163">
    <property type="entry name" value="Ald_DH_C"/>
</dbReference>
<evidence type="ECO:0000313" key="5">
    <source>
        <dbReference type="EMBL" id="CAB4915180.1"/>
    </source>
</evidence>
<dbReference type="InterPro" id="IPR015590">
    <property type="entry name" value="Aldehyde_DH_dom"/>
</dbReference>
<evidence type="ECO:0000313" key="2">
    <source>
        <dbReference type="EMBL" id="CAB4362320.1"/>
    </source>
</evidence>
<evidence type="ECO:0000313" key="6">
    <source>
        <dbReference type="EMBL" id="CAB4978883.1"/>
    </source>
</evidence>
<proteinExistence type="predicted"/>
<dbReference type="EMBL" id="CAESGF010000001">
    <property type="protein sequence ID" value="CAB4362320.1"/>
    <property type="molecule type" value="Genomic_DNA"/>
</dbReference>
<sequence length="469" mass="49882">MSEQLQSLTAGERIVFGGDRFATVSSQLAAKFVAGDRLVVVHETGDLLHLPAAEHAVAAAAVARAFEAFVALSTVTDDQISDFFGRFSDLLADDLVFASIAAANAADVQQATTRGRATGRLVLAPKMRADMIEGLRTWRDIPTRRSQQMTEVRHDRWSVQQWRDPLGVVGFVFEGRPNVFADATGVLRTGNTVVFRIGSDALGTARAIMSAAVEPALAAAGLPVGAVALVDSAAHAAGWALFADTRVGLAVARGSGAAVAQLGAVARQHGVPVSLHGTGGAWLVAGASADAERFRLSVLHSLDRKVCNTVNVVCIPRDRAHDLVPVLRSAAGEAAAGRGVQPIIHELAIDDTQLGHEFEWDTVPELALLIVDNVAQAVQQCNTFSPHFVASLISADPAEHEWFYRSIDAPFVGDGFTRWVDGQFALLQPELGLSNWQAGRLFGRGGVLSGDSVYTVRLRASISDPELHR</sequence>
<evidence type="ECO:0000313" key="4">
    <source>
        <dbReference type="EMBL" id="CAB4835911.1"/>
    </source>
</evidence>
<dbReference type="Pfam" id="PF00171">
    <property type="entry name" value="Aldedh"/>
    <property type="match status" value="1"/>
</dbReference>
<reference evidence="3" key="1">
    <citation type="submission" date="2020-05" db="EMBL/GenBank/DDBJ databases">
        <authorList>
            <person name="Chiriac C."/>
            <person name="Salcher M."/>
            <person name="Ghai R."/>
            <person name="Kavagutti S V."/>
        </authorList>
    </citation>
    <scope>NUCLEOTIDE SEQUENCE</scope>
</reference>
<organism evidence="3">
    <name type="scientific">freshwater metagenome</name>
    <dbReference type="NCBI Taxonomy" id="449393"/>
    <lineage>
        <taxon>unclassified sequences</taxon>
        <taxon>metagenomes</taxon>
        <taxon>ecological metagenomes</taxon>
    </lineage>
</organism>
<evidence type="ECO:0000313" key="3">
    <source>
        <dbReference type="EMBL" id="CAB4714670.1"/>
    </source>
</evidence>
<dbReference type="EMBL" id="CAFBOL010000011">
    <property type="protein sequence ID" value="CAB4978883.1"/>
    <property type="molecule type" value="Genomic_DNA"/>
</dbReference>
<name>A0A6J6QSF6_9ZZZZ</name>
<dbReference type="Gene3D" id="3.40.309.10">
    <property type="entry name" value="Aldehyde Dehydrogenase, Chain A, domain 2"/>
    <property type="match status" value="1"/>
</dbReference>
<feature type="domain" description="Aldehyde dehydrogenase" evidence="1">
    <location>
        <begin position="47"/>
        <end position="340"/>
    </location>
</feature>
<dbReference type="EMBL" id="CAFBMT010000002">
    <property type="protein sequence ID" value="CAB4915180.1"/>
    <property type="molecule type" value="Genomic_DNA"/>
</dbReference>
<dbReference type="EMBL" id="CAEZYF010000004">
    <property type="protein sequence ID" value="CAB4714670.1"/>
    <property type="molecule type" value="Genomic_DNA"/>
</dbReference>
<dbReference type="AlphaFoldDB" id="A0A6J6QSF6"/>
<gene>
    <name evidence="3" type="ORF">UFOPK2656_00899</name>
    <name evidence="4" type="ORF">UFOPK3099_02929</name>
    <name evidence="5" type="ORF">UFOPK3651_00482</name>
    <name evidence="6" type="ORF">UFOPK3931_00676</name>
    <name evidence="2" type="ORF">UFOPK4189_00093</name>
</gene>
<dbReference type="PANTHER" id="PTHR11063:SF8">
    <property type="entry name" value="DELTA-1-PYRROLINE-5-CARBOXYLATE SYNTHASE"/>
    <property type="match status" value="1"/>
</dbReference>
<dbReference type="InterPro" id="IPR016162">
    <property type="entry name" value="Ald_DH_N"/>
</dbReference>
<dbReference type="EMBL" id="CAFAAV010000347">
    <property type="protein sequence ID" value="CAB4835911.1"/>
    <property type="molecule type" value="Genomic_DNA"/>
</dbReference>
<dbReference type="GO" id="GO:0004350">
    <property type="term" value="F:glutamate-5-semialdehyde dehydrogenase activity"/>
    <property type="evidence" value="ECO:0007669"/>
    <property type="project" value="TreeGrafter"/>
</dbReference>
<evidence type="ECO:0000259" key="1">
    <source>
        <dbReference type="Pfam" id="PF00171"/>
    </source>
</evidence>
<dbReference type="SUPFAM" id="SSF53720">
    <property type="entry name" value="ALDH-like"/>
    <property type="match status" value="1"/>
</dbReference>
<dbReference type="Gene3D" id="3.40.605.10">
    <property type="entry name" value="Aldehyde Dehydrogenase, Chain A, domain 1"/>
    <property type="match status" value="1"/>
</dbReference>